<name>A0A2U2XBR2_9FLAO</name>
<accession>A0A2U2XBR2</accession>
<proteinExistence type="predicted"/>
<dbReference type="RefSeq" id="WP_109359892.1">
    <property type="nucleotide sequence ID" value="NZ_QFRJ01000008.1"/>
</dbReference>
<comment type="caution">
    <text evidence="2">The sequence shown here is derived from an EMBL/GenBank/DDBJ whole genome shotgun (WGS) entry which is preliminary data.</text>
</comment>
<reference evidence="2 3" key="2">
    <citation type="submission" date="2018-05" db="EMBL/GenBank/DDBJ databases">
        <authorList>
            <person name="Lanie J.A."/>
            <person name="Ng W.-L."/>
            <person name="Kazmierczak K.M."/>
            <person name="Andrzejewski T.M."/>
            <person name="Davidsen T.M."/>
            <person name="Wayne K.J."/>
            <person name="Tettelin H."/>
            <person name="Glass J.I."/>
            <person name="Rusch D."/>
            <person name="Podicherti R."/>
            <person name="Tsui H.-C.T."/>
            <person name="Winkler M.E."/>
        </authorList>
    </citation>
    <scope>NUCLEOTIDE SEQUENCE [LARGE SCALE GENOMIC DNA]</scope>
    <source>
        <strain evidence="2 3">C305</strain>
    </source>
</reference>
<dbReference type="AlphaFoldDB" id="A0A2U2XBR2"/>
<keyword evidence="3" id="KW-1185">Reference proteome</keyword>
<organism evidence="2 3">
    <name type="scientific">Brumimicrobium oceani</name>
    <dbReference type="NCBI Taxonomy" id="2100725"/>
    <lineage>
        <taxon>Bacteria</taxon>
        <taxon>Pseudomonadati</taxon>
        <taxon>Bacteroidota</taxon>
        <taxon>Flavobacteriia</taxon>
        <taxon>Flavobacteriales</taxon>
        <taxon>Crocinitomicaceae</taxon>
        <taxon>Brumimicrobium</taxon>
    </lineage>
</organism>
<dbReference type="OrthoDB" id="1467855at2"/>
<feature type="region of interest" description="Disordered" evidence="1">
    <location>
        <begin position="46"/>
        <end position="66"/>
    </location>
</feature>
<evidence type="ECO:0000313" key="3">
    <source>
        <dbReference type="Proteomes" id="UP000245370"/>
    </source>
</evidence>
<dbReference type="EMBL" id="QFRJ01000008">
    <property type="protein sequence ID" value="PWH85190.1"/>
    <property type="molecule type" value="Genomic_DNA"/>
</dbReference>
<protein>
    <submittedName>
        <fullName evidence="2">Uncharacterized protein</fullName>
    </submittedName>
</protein>
<gene>
    <name evidence="2" type="ORF">DIT68_11185</name>
</gene>
<dbReference type="Proteomes" id="UP000245370">
    <property type="component" value="Unassembled WGS sequence"/>
</dbReference>
<sequence length="66" mass="7404">MSETVNVKDELIVELKKKKRPKFKAGSELAGSVNRMAVDWDNELDEDENSETLTVSIHLTSEPGED</sequence>
<reference evidence="2 3" key="1">
    <citation type="submission" date="2018-05" db="EMBL/GenBank/DDBJ databases">
        <title>Brumimicrobium oceani sp. nov., isolated from coastal sediment.</title>
        <authorList>
            <person name="Kou Y."/>
        </authorList>
    </citation>
    <scope>NUCLEOTIDE SEQUENCE [LARGE SCALE GENOMIC DNA]</scope>
    <source>
        <strain evidence="2 3">C305</strain>
    </source>
</reference>
<evidence type="ECO:0000313" key="2">
    <source>
        <dbReference type="EMBL" id="PWH85190.1"/>
    </source>
</evidence>
<evidence type="ECO:0000256" key="1">
    <source>
        <dbReference type="SAM" id="MobiDB-lite"/>
    </source>
</evidence>